<dbReference type="PATRIC" id="fig|68170.10.peg.5105"/>
<accession>A0A0F0GW35</accession>
<comment type="similarity">
    <text evidence="1 3">Belongs to the short-chain dehydrogenases/reductases (SDR) family.</text>
</comment>
<reference evidence="5 6" key="1">
    <citation type="submission" date="2015-02" db="EMBL/GenBank/DDBJ databases">
        <authorList>
            <person name="Ju K.-S."/>
            <person name="Doroghazi J.R."/>
            <person name="Metcalf W."/>
        </authorList>
    </citation>
    <scope>NUCLEOTIDE SEQUENCE [LARGE SCALE GENOMIC DNA]</scope>
    <source>
        <strain evidence="5 6">NRRL B-16140</strain>
    </source>
</reference>
<proteinExistence type="inferred from homology"/>
<evidence type="ECO:0000259" key="4">
    <source>
        <dbReference type="SMART" id="SM00822"/>
    </source>
</evidence>
<dbReference type="PRINTS" id="PR00080">
    <property type="entry name" value="SDRFAMILY"/>
</dbReference>
<evidence type="ECO:0000256" key="1">
    <source>
        <dbReference type="ARBA" id="ARBA00006484"/>
    </source>
</evidence>
<evidence type="ECO:0000256" key="2">
    <source>
        <dbReference type="ARBA" id="ARBA00023002"/>
    </source>
</evidence>
<dbReference type="InterPro" id="IPR020904">
    <property type="entry name" value="Sc_DH/Rdtase_CS"/>
</dbReference>
<dbReference type="PRINTS" id="PR00081">
    <property type="entry name" value="GDHRDH"/>
</dbReference>
<dbReference type="Pfam" id="PF00106">
    <property type="entry name" value="adh_short"/>
    <property type="match status" value="1"/>
</dbReference>
<feature type="domain" description="Ketoreductase" evidence="4">
    <location>
        <begin position="17"/>
        <end position="191"/>
    </location>
</feature>
<dbReference type="STRING" id="68170.GCA_000974445_07693"/>
<evidence type="ECO:0000313" key="6">
    <source>
        <dbReference type="Proteomes" id="UP000033393"/>
    </source>
</evidence>
<evidence type="ECO:0000256" key="3">
    <source>
        <dbReference type="RuleBase" id="RU000363"/>
    </source>
</evidence>
<name>A0A0F0GW35_LENAE</name>
<dbReference type="InterPro" id="IPR057326">
    <property type="entry name" value="KR_dom"/>
</dbReference>
<dbReference type="Gene3D" id="3.40.50.720">
    <property type="entry name" value="NAD(P)-binding Rossmann-like Domain"/>
    <property type="match status" value="1"/>
</dbReference>
<dbReference type="GO" id="GO:0016616">
    <property type="term" value="F:oxidoreductase activity, acting on the CH-OH group of donors, NAD or NADP as acceptor"/>
    <property type="evidence" value="ECO:0007669"/>
    <property type="project" value="UniProtKB-ARBA"/>
</dbReference>
<dbReference type="InterPro" id="IPR036291">
    <property type="entry name" value="NAD(P)-bd_dom_sf"/>
</dbReference>
<dbReference type="Proteomes" id="UP000033393">
    <property type="component" value="Unassembled WGS sequence"/>
</dbReference>
<dbReference type="InterPro" id="IPR002347">
    <property type="entry name" value="SDR_fam"/>
</dbReference>
<protein>
    <submittedName>
        <fullName evidence="5">Oxidoreductase</fullName>
    </submittedName>
</protein>
<dbReference type="SUPFAM" id="SSF51735">
    <property type="entry name" value="NAD(P)-binding Rossmann-fold domains"/>
    <property type="match status" value="1"/>
</dbReference>
<organism evidence="5 6">
    <name type="scientific">Lentzea aerocolonigenes</name>
    <name type="common">Lechevalieria aerocolonigenes</name>
    <name type="synonym">Saccharothrix aerocolonigenes</name>
    <dbReference type="NCBI Taxonomy" id="68170"/>
    <lineage>
        <taxon>Bacteria</taxon>
        <taxon>Bacillati</taxon>
        <taxon>Actinomycetota</taxon>
        <taxon>Actinomycetes</taxon>
        <taxon>Pseudonocardiales</taxon>
        <taxon>Pseudonocardiaceae</taxon>
        <taxon>Lentzea</taxon>
    </lineage>
</organism>
<dbReference type="PANTHER" id="PTHR43115">
    <property type="entry name" value="DEHYDROGENASE/REDUCTASE SDR FAMILY MEMBER 11"/>
    <property type="match status" value="1"/>
</dbReference>
<gene>
    <name evidence="5" type="ORF">UK23_20260</name>
</gene>
<dbReference type="AlphaFoldDB" id="A0A0F0GW35"/>
<dbReference type="PROSITE" id="PS00061">
    <property type="entry name" value="ADH_SHORT"/>
    <property type="match status" value="1"/>
</dbReference>
<keyword evidence="6" id="KW-1185">Reference proteome</keyword>
<dbReference type="FunFam" id="3.40.50.720:FF:000047">
    <property type="entry name" value="NADP-dependent L-serine/L-allo-threonine dehydrogenase"/>
    <property type="match status" value="1"/>
</dbReference>
<dbReference type="SMART" id="SM00822">
    <property type="entry name" value="PKS_KR"/>
    <property type="match status" value="1"/>
</dbReference>
<sequence>MSWLALFPLVIVVDMSKVVLISGASSGIGEATARVLAEAGHQVFLGARREDRLAALAAEIGGAHAPLDVTSRESFQSFVDAAVERYGRVDVLVNNAGVMPLSLVESLKVDEWDRMLDVNVRGVLYGIAAVLPRFTDGGHVVNVASIAAHLVVPTAAVYCATKYAVRALSEGLRQERTDLRVTVISPGVTESELADTITEDYATSMMAEYRKIALPASAIGDAIRYAISQPAEVDVNEIVVRPVAQR</sequence>
<dbReference type="PANTHER" id="PTHR43115:SF4">
    <property type="entry name" value="DEHYDROGENASE_REDUCTASE SDR FAMILY MEMBER 11"/>
    <property type="match status" value="1"/>
</dbReference>
<evidence type="ECO:0000313" key="5">
    <source>
        <dbReference type="EMBL" id="KJK47495.1"/>
    </source>
</evidence>
<keyword evidence="2" id="KW-0560">Oxidoreductase</keyword>
<comment type="caution">
    <text evidence="5">The sequence shown here is derived from an EMBL/GenBank/DDBJ whole genome shotgun (WGS) entry which is preliminary data.</text>
</comment>
<dbReference type="EMBL" id="JYJG01000134">
    <property type="protein sequence ID" value="KJK47495.1"/>
    <property type="molecule type" value="Genomic_DNA"/>
</dbReference>